<organism evidence="1">
    <name type="scientific">marine sediment metagenome</name>
    <dbReference type="NCBI Taxonomy" id="412755"/>
    <lineage>
        <taxon>unclassified sequences</taxon>
        <taxon>metagenomes</taxon>
        <taxon>ecological metagenomes</taxon>
    </lineage>
</organism>
<proteinExistence type="predicted"/>
<accession>A0A0F9HFW3</accession>
<reference evidence="1" key="1">
    <citation type="journal article" date="2015" name="Nature">
        <title>Complex archaea that bridge the gap between prokaryotes and eukaryotes.</title>
        <authorList>
            <person name="Spang A."/>
            <person name="Saw J.H."/>
            <person name="Jorgensen S.L."/>
            <person name="Zaremba-Niedzwiedzka K."/>
            <person name="Martijn J."/>
            <person name="Lind A.E."/>
            <person name="van Eijk R."/>
            <person name="Schleper C."/>
            <person name="Guy L."/>
            <person name="Ettema T.J."/>
        </authorList>
    </citation>
    <scope>NUCLEOTIDE SEQUENCE</scope>
</reference>
<name>A0A0F9HFW3_9ZZZZ</name>
<sequence>MIGFNLFKRNGHVPTFDEFMALENGTLRGERYIRDPRGAIEGNFIRSLSVGEVVEVPIGATIKKLYGQSRTFHGPRRIRVRTIDGVPHACLLP</sequence>
<comment type="caution">
    <text evidence="1">The sequence shown here is derived from an EMBL/GenBank/DDBJ whole genome shotgun (WGS) entry which is preliminary data.</text>
</comment>
<protein>
    <submittedName>
        <fullName evidence="1">Uncharacterized protein</fullName>
    </submittedName>
</protein>
<dbReference type="EMBL" id="LAZR01017035">
    <property type="protein sequence ID" value="KKM02052.1"/>
    <property type="molecule type" value="Genomic_DNA"/>
</dbReference>
<evidence type="ECO:0000313" key="1">
    <source>
        <dbReference type="EMBL" id="KKM02052.1"/>
    </source>
</evidence>
<dbReference type="AlphaFoldDB" id="A0A0F9HFW3"/>
<gene>
    <name evidence="1" type="ORF">LCGC14_1788210</name>
</gene>